<feature type="region of interest" description="Disordered" evidence="2">
    <location>
        <begin position="145"/>
        <end position="164"/>
    </location>
</feature>
<organism evidence="5 6">
    <name type="scientific">Trichuris trichiura</name>
    <name type="common">Whipworm</name>
    <name type="synonym">Trichocephalus trichiurus</name>
    <dbReference type="NCBI Taxonomy" id="36087"/>
    <lineage>
        <taxon>Eukaryota</taxon>
        <taxon>Metazoa</taxon>
        <taxon>Ecdysozoa</taxon>
        <taxon>Nematoda</taxon>
        <taxon>Enoplea</taxon>
        <taxon>Dorylaimia</taxon>
        <taxon>Trichinellida</taxon>
        <taxon>Trichuridae</taxon>
        <taxon>Trichuris</taxon>
    </lineage>
</organism>
<dbReference type="OrthoDB" id="98591at2759"/>
<evidence type="ECO:0000313" key="6">
    <source>
        <dbReference type="Proteomes" id="UP000030665"/>
    </source>
</evidence>
<dbReference type="Pfam" id="PF25031">
    <property type="entry name" value="SBSPON_C"/>
    <property type="match status" value="1"/>
</dbReference>
<evidence type="ECO:0000313" key="5">
    <source>
        <dbReference type="EMBL" id="CDW55037.1"/>
    </source>
</evidence>
<proteinExistence type="predicted"/>
<dbReference type="InterPro" id="IPR036024">
    <property type="entry name" value="Somatomedin_B-like_dom_sf"/>
</dbReference>
<evidence type="ECO:0000256" key="3">
    <source>
        <dbReference type="SAM" id="SignalP"/>
    </source>
</evidence>
<dbReference type="InterPro" id="IPR000884">
    <property type="entry name" value="TSP1_rpt"/>
</dbReference>
<reference evidence="5" key="2">
    <citation type="submission" date="2014-03" db="EMBL/GenBank/DDBJ databases">
        <title>The whipworm genome and dual-species transcriptomics of an intimate host-pathogen interaction.</title>
        <authorList>
            <person name="Foth B.J."/>
            <person name="Tsai I.J."/>
            <person name="Reid A.J."/>
            <person name="Bancroft A.J."/>
            <person name="Nichol S."/>
            <person name="Tracey A."/>
            <person name="Holroyd N."/>
            <person name="Cotton J.A."/>
            <person name="Stanley E.J."/>
            <person name="Zarowiecki M."/>
            <person name="Liu J.Z."/>
            <person name="Huckvale T."/>
            <person name="Cooper P.J."/>
            <person name="Grencis R.K."/>
            <person name="Berriman M."/>
        </authorList>
    </citation>
    <scope>NUCLEOTIDE SEQUENCE [LARGE SCALE GENOMIC DNA]</scope>
</reference>
<dbReference type="InterPro" id="IPR036383">
    <property type="entry name" value="TSP1_rpt_sf"/>
</dbReference>
<protein>
    <submittedName>
        <fullName evidence="5">RPE spondin</fullName>
    </submittedName>
</protein>
<keyword evidence="3" id="KW-0732">Signal</keyword>
<dbReference type="PROSITE" id="PS00524">
    <property type="entry name" value="SMB_1"/>
    <property type="match status" value="1"/>
</dbReference>
<keyword evidence="1" id="KW-1015">Disulfide bond</keyword>
<dbReference type="InterPro" id="IPR001212">
    <property type="entry name" value="Somatomedin_B_dom"/>
</dbReference>
<feature type="signal peptide" evidence="3">
    <location>
        <begin position="1"/>
        <end position="21"/>
    </location>
</feature>
<evidence type="ECO:0000259" key="4">
    <source>
        <dbReference type="PROSITE" id="PS50958"/>
    </source>
</evidence>
<dbReference type="SUPFAM" id="SSF90188">
    <property type="entry name" value="Somatomedin B domain"/>
    <property type="match status" value="1"/>
</dbReference>
<dbReference type="InterPro" id="IPR039942">
    <property type="entry name" value="SBSPO"/>
</dbReference>
<evidence type="ECO:0000256" key="2">
    <source>
        <dbReference type="SAM" id="MobiDB-lite"/>
    </source>
</evidence>
<evidence type="ECO:0000256" key="1">
    <source>
        <dbReference type="ARBA" id="ARBA00023157"/>
    </source>
</evidence>
<dbReference type="PROSITE" id="PS50958">
    <property type="entry name" value="SMB_2"/>
    <property type="match status" value="1"/>
</dbReference>
<dbReference type="Gene3D" id="4.10.410.20">
    <property type="match status" value="1"/>
</dbReference>
<dbReference type="EMBL" id="HG805932">
    <property type="protein sequence ID" value="CDW55037.1"/>
    <property type="molecule type" value="Genomic_DNA"/>
</dbReference>
<dbReference type="InterPro" id="IPR056801">
    <property type="entry name" value="SBSPON_C"/>
</dbReference>
<feature type="compositionally biased region" description="Polar residues" evidence="2">
    <location>
        <begin position="149"/>
        <end position="164"/>
    </location>
</feature>
<accession>A0A077Z3F4</accession>
<dbReference type="AlphaFoldDB" id="A0A077Z3F4"/>
<dbReference type="Gene3D" id="2.20.100.10">
    <property type="entry name" value="Thrombospondin type-1 (TSP1) repeat"/>
    <property type="match status" value="1"/>
</dbReference>
<sequence length="407" mass="45505">MRLRQLLLVLFLSLAVRSGHGGCAEFRICCRGRNTTCVAYDNILINVLPNGQYAGQTGKDQYVVVNLKSGAKPQLPSYEISTRTVKRQSGQEISFGSGSGFVPFTGGVFQVSLNENENDEHLQHLYEEEEPTELLTTDQAKLYDEDNGQEGQSTSQALKVTTSDEPPVSLWPSILQRSNLCYCDEACVRLKDCCSDYTSVCPVVDCQVSAWSHWSPCQSGSNRKSNALPEPHCGLGKSVRHRQIVKAPEHGGASCPVLDQQRACYEDTAEHCHETLSETALILPYKYSSARSLSKKSKIYYDLPKVLFKLKAAKSYCVIFEITWTSWHCSNQKDAPAEGQTVCVQCDPRSQISQAEGRCVGHGVDAKKSRWNLLFTKHCYGQWTRINRSEGCQCDHTYPDLLRYTFV</sequence>
<name>A0A077Z3F4_TRITR</name>
<dbReference type="PROSITE" id="PS50092">
    <property type="entry name" value="TSP1"/>
    <property type="match status" value="1"/>
</dbReference>
<reference evidence="5" key="1">
    <citation type="submission" date="2014-01" db="EMBL/GenBank/DDBJ databases">
        <authorList>
            <person name="Aslett M."/>
        </authorList>
    </citation>
    <scope>NUCLEOTIDE SEQUENCE</scope>
</reference>
<dbReference type="PANTHER" id="PTHR20920:SF5">
    <property type="entry name" value="SMB DOMAIN-CONTAINING PROTEIN"/>
    <property type="match status" value="1"/>
</dbReference>
<keyword evidence="6" id="KW-1185">Reference proteome</keyword>
<gene>
    <name evidence="5" type="ORF">TTRE_0000330801</name>
</gene>
<feature type="chain" id="PRO_5001728307" evidence="3">
    <location>
        <begin position="22"/>
        <end position="407"/>
    </location>
</feature>
<dbReference type="PANTHER" id="PTHR20920">
    <property type="entry name" value="RPE-SPONDIN"/>
    <property type="match status" value="1"/>
</dbReference>
<dbReference type="Proteomes" id="UP000030665">
    <property type="component" value="Unassembled WGS sequence"/>
</dbReference>
<dbReference type="STRING" id="36087.A0A077Z3F4"/>
<dbReference type="SUPFAM" id="SSF82895">
    <property type="entry name" value="TSP-1 type 1 repeat"/>
    <property type="match status" value="1"/>
</dbReference>
<dbReference type="Pfam" id="PF01033">
    <property type="entry name" value="Somatomedin_B"/>
    <property type="match status" value="1"/>
</dbReference>
<feature type="domain" description="SMB" evidence="4">
    <location>
        <begin position="159"/>
        <end position="209"/>
    </location>
</feature>